<feature type="domain" description="Tetrapyrrole methylase" evidence="1">
    <location>
        <begin position="11"/>
        <end position="210"/>
    </location>
</feature>
<dbReference type="GO" id="GO:0046081">
    <property type="term" value="P:dUTP catabolic process"/>
    <property type="evidence" value="ECO:0007669"/>
    <property type="project" value="TreeGrafter"/>
</dbReference>
<dbReference type="FunFam" id="1.10.287.1080:FF:000003">
    <property type="entry name" value="Nucleoside triphosphate pyrophosphohydrolase"/>
    <property type="match status" value="1"/>
</dbReference>
<dbReference type="CDD" id="cd11529">
    <property type="entry name" value="NTP-PPase_MazG_Cterm"/>
    <property type="match status" value="1"/>
</dbReference>
<proteinExistence type="predicted"/>
<dbReference type="GO" id="GO:0047429">
    <property type="term" value="F:nucleoside triphosphate diphosphatase activity"/>
    <property type="evidence" value="ECO:0007669"/>
    <property type="project" value="InterPro"/>
</dbReference>
<evidence type="ECO:0000259" key="1">
    <source>
        <dbReference type="Pfam" id="PF00590"/>
    </source>
</evidence>
<dbReference type="InterPro" id="IPR011551">
    <property type="entry name" value="NTP_PyrPHydrolase_MazG"/>
</dbReference>
<dbReference type="GO" id="GO:0006203">
    <property type="term" value="P:dGTP catabolic process"/>
    <property type="evidence" value="ECO:0007669"/>
    <property type="project" value="TreeGrafter"/>
</dbReference>
<reference evidence="3 4" key="1">
    <citation type="submission" date="2010-08" db="EMBL/GenBank/DDBJ databases">
        <authorList>
            <person name="Weinstock G."/>
            <person name="Sodergren E."/>
            <person name="Clifton S."/>
            <person name="Fulton L."/>
            <person name="Fulton B."/>
            <person name="Courtney L."/>
            <person name="Fronick C."/>
            <person name="Harrison M."/>
            <person name="Strong C."/>
            <person name="Farmer C."/>
            <person name="Delahaunty K."/>
            <person name="Markovic C."/>
            <person name="Hall O."/>
            <person name="Minx P."/>
            <person name="Tomlinson C."/>
            <person name="Mitreva M."/>
            <person name="Hou S."/>
            <person name="Chen J."/>
            <person name="Wollam A."/>
            <person name="Pepin K.H."/>
            <person name="Johnson M."/>
            <person name="Bhonagiri V."/>
            <person name="Zhang X."/>
            <person name="Suruliraj S."/>
            <person name="Warren W."/>
            <person name="Chinwalla A."/>
            <person name="Mardis E.R."/>
            <person name="Wilson R.K."/>
        </authorList>
    </citation>
    <scope>NUCLEOTIDE SEQUENCE [LARGE SCALE GENOMIC DNA]</scope>
    <source>
        <strain evidence="3 4">F0359</strain>
    </source>
</reference>
<accession>E2ZD66</accession>
<dbReference type="GO" id="GO:0008168">
    <property type="term" value="F:methyltransferase activity"/>
    <property type="evidence" value="ECO:0007669"/>
    <property type="project" value="InterPro"/>
</dbReference>
<sequence length="502" mass="56914">MKENIMHSLKIVGLGPGDAGLITMASIVVMKRATCLLLRTAVHPTVSYLKEKGIVFEALDRFYEDGRSFEEVYDTMTDYVMERLKEDDVVFAVPGSPAVAEHTVTELVEKCKAAGVPYEVLPGMSFLESLYTKAGLDPVNGMLVLDSFDLSRISVLPAVTVVITQVYNDRVASDVKLALTEQYGDEYEALVVHHISLPDERIEKIRLFELDRLHYVDHLTSLVLPPRKEEDKADKLPFDIGPLVDVVARLRGEGGCSWDKSQTHKSLRRYLIEEVYEALDAIDANDTDGICEEFGDILYQVVIHAKIAEEEGLFSAQDVVDHVTSKMIKRHPHVFSKKSLEKSDSSVINWDRLKQDEGRQQHKHLLDGVAKGMPSLLQSFKLQDKAGRKGFEWPTVDGVWKKLEEELQEFKEAVVEGQFDHMEEEAGDVLFVAVNLLRYYNIEPECALHRANTKFRRRFAHVEDRVKDSGRQWSDFSLDELDAFWNEAKADETSSNQDHGGR</sequence>
<dbReference type="GO" id="GO:0046076">
    <property type="term" value="P:dTTP catabolic process"/>
    <property type="evidence" value="ECO:0007669"/>
    <property type="project" value="TreeGrafter"/>
</dbReference>
<dbReference type="GO" id="GO:0046047">
    <property type="term" value="P:TTP catabolic process"/>
    <property type="evidence" value="ECO:0007669"/>
    <property type="project" value="TreeGrafter"/>
</dbReference>
<dbReference type="CDD" id="cd11723">
    <property type="entry name" value="YabN_N_like"/>
    <property type="match status" value="1"/>
</dbReference>
<dbReference type="GO" id="GO:0046061">
    <property type="term" value="P:dATP catabolic process"/>
    <property type="evidence" value="ECO:0007669"/>
    <property type="project" value="TreeGrafter"/>
</dbReference>
<dbReference type="Gene3D" id="3.40.1010.10">
    <property type="entry name" value="Cobalt-precorrin-4 Transmethylase, Domain 1"/>
    <property type="match status" value="1"/>
</dbReference>
<dbReference type="Proteomes" id="UP000003195">
    <property type="component" value="Unassembled WGS sequence"/>
</dbReference>
<protein>
    <submittedName>
        <fullName evidence="3">MazG family protein</fullName>
    </submittedName>
</protein>
<dbReference type="EMBL" id="AECS01000038">
    <property type="protein sequence ID" value="EFQ03732.1"/>
    <property type="molecule type" value="Genomic_DNA"/>
</dbReference>
<dbReference type="Pfam" id="PF00590">
    <property type="entry name" value="TP_methylase"/>
    <property type="match status" value="1"/>
</dbReference>
<evidence type="ECO:0000313" key="4">
    <source>
        <dbReference type="Proteomes" id="UP000003195"/>
    </source>
</evidence>
<dbReference type="PANTHER" id="PTHR30522">
    <property type="entry name" value="NUCLEOSIDE TRIPHOSPHATE PYROPHOSPHOHYDROLASE"/>
    <property type="match status" value="1"/>
</dbReference>
<dbReference type="HOGENOM" id="CLU_038356_1_0_9"/>
<dbReference type="CDD" id="cd11528">
    <property type="entry name" value="NTP-PPase_MazG_Nterm"/>
    <property type="match status" value="1"/>
</dbReference>
<dbReference type="InterPro" id="IPR014777">
    <property type="entry name" value="4pyrrole_Mease_sub1"/>
</dbReference>
<evidence type="ECO:0000259" key="2">
    <source>
        <dbReference type="Pfam" id="PF03819"/>
    </source>
</evidence>
<name>E2ZD66_9FIRM</name>
<dbReference type="Gene3D" id="1.10.287.1080">
    <property type="entry name" value="MazG-like"/>
    <property type="match status" value="2"/>
</dbReference>
<dbReference type="InterPro" id="IPR048015">
    <property type="entry name" value="NTP-PPase_MazG-like_N"/>
</dbReference>
<dbReference type="GO" id="GO:0006950">
    <property type="term" value="P:response to stress"/>
    <property type="evidence" value="ECO:0007669"/>
    <property type="project" value="UniProtKB-ARBA"/>
</dbReference>
<dbReference type="PIRSF" id="PIRSF002845">
    <property type="entry name" value="Ttrprl_mtas_MazG"/>
    <property type="match status" value="1"/>
</dbReference>
<dbReference type="GO" id="GO:0046052">
    <property type="term" value="P:UTP catabolic process"/>
    <property type="evidence" value="ECO:0007669"/>
    <property type="project" value="TreeGrafter"/>
</dbReference>
<dbReference type="SUPFAM" id="SSF53790">
    <property type="entry name" value="Tetrapyrrole methylase"/>
    <property type="match status" value="1"/>
</dbReference>
<evidence type="ECO:0000313" key="3">
    <source>
        <dbReference type="EMBL" id="EFQ03732.1"/>
    </source>
</evidence>
<dbReference type="eggNOG" id="COG3956">
    <property type="taxonomic scope" value="Bacteria"/>
</dbReference>
<dbReference type="NCBIfam" id="TIGR00444">
    <property type="entry name" value="mazG"/>
    <property type="match status" value="1"/>
</dbReference>
<dbReference type="FunFam" id="1.10.287.1080:FF:000001">
    <property type="entry name" value="Nucleoside triphosphate pyrophosphohydrolase"/>
    <property type="match status" value="1"/>
</dbReference>
<dbReference type="InterPro" id="IPR000878">
    <property type="entry name" value="4pyrrol_Mease"/>
</dbReference>
<gene>
    <name evidence="3" type="ORF">HMPREF9429_01406</name>
</gene>
<dbReference type="InterPro" id="IPR048011">
    <property type="entry name" value="NTP-PPase_MazG-like_C"/>
</dbReference>
<keyword evidence="4" id="KW-1185">Reference proteome</keyword>
<dbReference type="Pfam" id="PF03819">
    <property type="entry name" value="MazG"/>
    <property type="match status" value="2"/>
</dbReference>
<feature type="domain" description="NTP pyrophosphohydrolase MazG-like" evidence="2">
    <location>
        <begin position="401"/>
        <end position="462"/>
    </location>
</feature>
<dbReference type="InterPro" id="IPR035013">
    <property type="entry name" value="YabN_N"/>
</dbReference>
<dbReference type="InterPro" id="IPR024180">
    <property type="entry name" value="Tetrapyrrole_Mease/MazG_pred"/>
</dbReference>
<organism evidence="3 4">
    <name type="scientific">Megasphaera micronuciformis F0359</name>
    <dbReference type="NCBI Taxonomy" id="706434"/>
    <lineage>
        <taxon>Bacteria</taxon>
        <taxon>Bacillati</taxon>
        <taxon>Bacillota</taxon>
        <taxon>Negativicutes</taxon>
        <taxon>Veillonellales</taxon>
        <taxon>Veillonellaceae</taxon>
        <taxon>Megasphaera</taxon>
    </lineage>
</organism>
<dbReference type="STRING" id="706434.HMPREF9429_01406"/>
<comment type="caution">
    <text evidence="3">The sequence shown here is derived from an EMBL/GenBank/DDBJ whole genome shotgun (WGS) entry which is preliminary data.</text>
</comment>
<feature type="domain" description="NTP pyrophosphohydrolase MazG-like" evidence="2">
    <location>
        <begin position="262"/>
        <end position="335"/>
    </location>
</feature>
<dbReference type="AlphaFoldDB" id="E2ZD66"/>
<dbReference type="SUPFAM" id="SSF101386">
    <property type="entry name" value="all-alpha NTP pyrophosphatases"/>
    <property type="match status" value="2"/>
</dbReference>
<dbReference type="InterPro" id="IPR004518">
    <property type="entry name" value="MazG-like_dom"/>
</dbReference>
<dbReference type="PANTHER" id="PTHR30522:SF0">
    <property type="entry name" value="NUCLEOSIDE TRIPHOSPHATE PYROPHOSPHOHYDROLASE"/>
    <property type="match status" value="1"/>
</dbReference>
<dbReference type="InterPro" id="IPR035996">
    <property type="entry name" value="4pyrrol_Methylase_sf"/>
</dbReference>
<dbReference type="NCBIfam" id="NF007113">
    <property type="entry name" value="PRK09562.1"/>
    <property type="match status" value="1"/>
</dbReference>